<accession>Q0RI74</accession>
<organism evidence="2 3">
    <name type="scientific">Frankia alni (strain DSM 45986 / CECT 9034 / ACN14a)</name>
    <dbReference type="NCBI Taxonomy" id="326424"/>
    <lineage>
        <taxon>Bacteria</taxon>
        <taxon>Bacillati</taxon>
        <taxon>Actinomycetota</taxon>
        <taxon>Actinomycetes</taxon>
        <taxon>Frankiales</taxon>
        <taxon>Frankiaceae</taxon>
        <taxon>Frankia</taxon>
    </lineage>
</organism>
<dbReference type="STRING" id="326424.FRAAL4155"/>
<evidence type="ECO:0000256" key="1">
    <source>
        <dbReference type="SAM" id="MobiDB-lite"/>
    </source>
</evidence>
<dbReference type="RefSeq" id="WP_011605283.1">
    <property type="nucleotide sequence ID" value="NC_008278.1"/>
</dbReference>
<keyword evidence="2" id="KW-0812">Transmembrane</keyword>
<dbReference type="AlphaFoldDB" id="Q0RI74"/>
<dbReference type="EMBL" id="CT573213">
    <property type="protein sequence ID" value="CAJ62797.1"/>
    <property type="molecule type" value="Genomic_DNA"/>
</dbReference>
<protein>
    <submittedName>
        <fullName evidence="2">Transmembrane efflux protein</fullName>
    </submittedName>
</protein>
<sequence>MALPAIAYPSKIPGMALTGLGLGLVLSPLTTDAPSRVSADDRPQASGLVQT</sequence>
<evidence type="ECO:0000313" key="2">
    <source>
        <dbReference type="EMBL" id="CAJ62797.1"/>
    </source>
</evidence>
<feature type="region of interest" description="Disordered" evidence="1">
    <location>
        <begin position="32"/>
        <end position="51"/>
    </location>
</feature>
<reference evidence="2 3" key="1">
    <citation type="journal article" date="2007" name="Genome Res.">
        <title>Genome characteristics of facultatively symbiotic Frankia sp. strains reflect host range and host plant biogeography.</title>
        <authorList>
            <person name="Normand P."/>
            <person name="Lapierre P."/>
            <person name="Tisa L.S."/>
            <person name="Gogarten J.P."/>
            <person name="Alloisio N."/>
            <person name="Bagnarol E."/>
            <person name="Bassi C.A."/>
            <person name="Berry A.M."/>
            <person name="Bickhart D.M."/>
            <person name="Choisne N."/>
            <person name="Couloux A."/>
            <person name="Cournoyer B."/>
            <person name="Cruveiller S."/>
            <person name="Daubin V."/>
            <person name="Demange N."/>
            <person name="Francino M.P."/>
            <person name="Goltsman E."/>
            <person name="Huang Y."/>
            <person name="Kopp O.R."/>
            <person name="Labarre L."/>
            <person name="Lapidus A."/>
            <person name="Lavire C."/>
            <person name="Marechal J."/>
            <person name="Martinez M."/>
            <person name="Mastronunzio J.E."/>
            <person name="Mullin B.C."/>
            <person name="Niemann J."/>
            <person name="Pujic P."/>
            <person name="Rawnsley T."/>
            <person name="Rouy Z."/>
            <person name="Schenowitz C."/>
            <person name="Sellstedt A."/>
            <person name="Tavares F."/>
            <person name="Tomkins J.P."/>
            <person name="Vallenet D."/>
            <person name="Valverde C."/>
            <person name="Wall L.G."/>
            <person name="Wang Y."/>
            <person name="Medigue C."/>
            <person name="Benson D.R."/>
        </authorList>
    </citation>
    <scope>NUCLEOTIDE SEQUENCE [LARGE SCALE GENOMIC DNA]</scope>
    <source>
        <strain evidence="3">DSM 45986 / CECT 9034 / ACN14a</strain>
    </source>
</reference>
<evidence type="ECO:0000313" key="3">
    <source>
        <dbReference type="Proteomes" id="UP000000657"/>
    </source>
</evidence>
<gene>
    <name evidence="2" type="ordered locus">FRAAL4155</name>
</gene>
<dbReference type="Proteomes" id="UP000000657">
    <property type="component" value="Chromosome"/>
</dbReference>
<keyword evidence="2" id="KW-0472">Membrane</keyword>
<proteinExistence type="predicted"/>
<keyword evidence="3" id="KW-1185">Reference proteome</keyword>
<dbReference type="KEGG" id="fal:FRAAL4155"/>
<name>Q0RI74_FRAAA</name>
<dbReference type="HOGENOM" id="CLU_3099089_0_0_11"/>